<keyword evidence="3" id="KW-1185">Reference proteome</keyword>
<gene>
    <name evidence="2" type="ORF">PL11_007470</name>
</gene>
<name>A0A1S6QJH6_9LACO</name>
<reference evidence="2 3" key="1">
    <citation type="journal article" date="2015" name="Genome Announc.">
        <title>Genome Sequence of Lactobacillus curieae CCTCC M 2011381T, a Novel Producer of Gamma-aminobutyric Acid.</title>
        <authorList>
            <person name="Wang Y."/>
            <person name="Wang Y."/>
            <person name="Lang C."/>
            <person name="Wei D."/>
            <person name="Xu P."/>
            <person name="Xie J."/>
        </authorList>
    </citation>
    <scope>NUCLEOTIDE SEQUENCE [LARGE SCALE GENOMIC DNA]</scope>
    <source>
        <strain evidence="2 3">CCTCC M 2011381</strain>
    </source>
</reference>
<accession>A0A1S6QJH6</accession>
<evidence type="ECO:0000313" key="2">
    <source>
        <dbReference type="EMBL" id="AQW21762.1"/>
    </source>
</evidence>
<evidence type="ECO:0000259" key="1">
    <source>
        <dbReference type="Pfam" id="PF06114"/>
    </source>
</evidence>
<protein>
    <recommendedName>
        <fullName evidence="1">IrrE N-terminal-like domain-containing protein</fullName>
    </recommendedName>
</protein>
<dbReference type="Proteomes" id="UP000030361">
    <property type="component" value="Chromosome"/>
</dbReference>
<evidence type="ECO:0000313" key="3">
    <source>
        <dbReference type="Proteomes" id="UP000030361"/>
    </source>
</evidence>
<dbReference type="AlphaFoldDB" id="A0A1S6QJH6"/>
<dbReference type="KEGG" id="lcu:PL11_007470"/>
<dbReference type="EMBL" id="CP018906">
    <property type="protein sequence ID" value="AQW21762.1"/>
    <property type="molecule type" value="Genomic_DNA"/>
</dbReference>
<organism evidence="2 3">
    <name type="scientific">Lentilactobacillus curieae</name>
    <dbReference type="NCBI Taxonomy" id="1138822"/>
    <lineage>
        <taxon>Bacteria</taxon>
        <taxon>Bacillati</taxon>
        <taxon>Bacillota</taxon>
        <taxon>Bacilli</taxon>
        <taxon>Lactobacillales</taxon>
        <taxon>Lactobacillaceae</taxon>
        <taxon>Lentilactobacillus</taxon>
    </lineage>
</organism>
<proteinExistence type="predicted"/>
<dbReference type="Pfam" id="PF06114">
    <property type="entry name" value="Peptidase_M78"/>
    <property type="match status" value="1"/>
</dbReference>
<dbReference type="RefSeq" id="WP_035167634.1">
    <property type="nucleotide sequence ID" value="NZ_CP018906.1"/>
</dbReference>
<dbReference type="OrthoDB" id="2300474at2"/>
<feature type="domain" description="IrrE N-terminal-like" evidence="1">
    <location>
        <begin position="22"/>
        <end position="103"/>
    </location>
</feature>
<sequence length="136" mass="15545">MDELINYLCNYAYKHHIGFILSSDRMRSDYVPTSSYLMKLVIINMNWDPKTQIPFQFAHEMGHIINGDSDVVTVSTTTIREENSADKFAIDLLIEYAKLNEIPTYNAVKFTELFGIPTRLEGLVGNELKALYGSDE</sequence>
<dbReference type="InterPro" id="IPR010359">
    <property type="entry name" value="IrrE_HExxH"/>
</dbReference>